<dbReference type="GO" id="GO:0016740">
    <property type="term" value="F:transferase activity"/>
    <property type="evidence" value="ECO:0007669"/>
    <property type="project" value="UniProtKB-KW"/>
</dbReference>
<keyword evidence="2" id="KW-0808">Transferase</keyword>
<accession>U7QPF7</accession>
<evidence type="ECO:0000259" key="1">
    <source>
        <dbReference type="Pfam" id="PF13524"/>
    </source>
</evidence>
<dbReference type="OrthoDB" id="9790457at2"/>
<dbReference type="InterPro" id="IPR055259">
    <property type="entry name" value="YkvP/CgeB_Glyco_trans-like"/>
</dbReference>
<name>U7QPF7_9CYAN</name>
<dbReference type="RefSeq" id="WP_023065533.1">
    <property type="nucleotide sequence ID" value="NZ_AUZM01000012.1"/>
</dbReference>
<proteinExistence type="predicted"/>
<evidence type="ECO:0000313" key="3">
    <source>
        <dbReference type="Proteomes" id="UP000017127"/>
    </source>
</evidence>
<organism evidence="2 3">
    <name type="scientific">Lyngbya aestuarii BL J</name>
    <dbReference type="NCBI Taxonomy" id="1348334"/>
    <lineage>
        <taxon>Bacteria</taxon>
        <taxon>Bacillati</taxon>
        <taxon>Cyanobacteriota</taxon>
        <taxon>Cyanophyceae</taxon>
        <taxon>Oscillatoriophycideae</taxon>
        <taxon>Oscillatoriales</taxon>
        <taxon>Microcoleaceae</taxon>
        <taxon>Lyngbya</taxon>
    </lineage>
</organism>
<dbReference type="Gene3D" id="3.40.50.2000">
    <property type="entry name" value="Glycogen Phosphorylase B"/>
    <property type="match status" value="1"/>
</dbReference>
<gene>
    <name evidence="2" type="ORF">M595_1760</name>
</gene>
<dbReference type="Pfam" id="PF13524">
    <property type="entry name" value="Glyco_trans_1_2"/>
    <property type="match status" value="1"/>
</dbReference>
<dbReference type="PATRIC" id="fig|1348334.3.peg.1717"/>
<dbReference type="SUPFAM" id="SSF53335">
    <property type="entry name" value="S-adenosyl-L-methionine-dependent methyltransferases"/>
    <property type="match status" value="1"/>
</dbReference>
<sequence length="579" mass="66894">MNANIASSPTPEEQRFHPFSPSSDLLTLLSANAQVIVEVGCLPNTTASQYKQINPHCSYIGIVSNSQEAEACLHFDRVIVGDFQQIELKSIGLEGGKVDCLVYDNILPLTKNSIQILQHHRNWLHTEGEVIACIYNVQYWRKIVNLLQGKWGSFDDQTLSSLEQTPQPEFTLEKIQYLFQSAGLQICEIQTRGQKDEQFQQFLQLMQPMIQALGLDANRFATQTAAQRYLIRATRSPKPLRRLLIQTIMMAPTACDRVRVLEPDRLTQTQLGTRAVSAVKSFPTVAPIPGEEKVIIWQRTIMSDQDYLPKLRQFLQQDYLIIAEIDDNPLRRQEYAENRYLSYRGCHGVQTSTEALGVFLRQLNPHVAVFANQLAYLPPPREYQTDVVTIFFGALNREKDWKPIIKTLNKVLAKYQQKVRVKVIHDRLFFDTLETPNKEFEPFCSYERYQEILHSCDIGLLPLAATPVNLMKSDLKFIECAGHGVAVLASPTVYEKSILDGETGLIYRTIKQFETKLNELIVNHTFRQQLATNAYEWVRNHRLLCQHYPERRRWYLQMRDRLPELNQQLRQRVPELFVE</sequence>
<dbReference type="Proteomes" id="UP000017127">
    <property type="component" value="Unassembled WGS sequence"/>
</dbReference>
<feature type="domain" description="Spore protein YkvP/CgeB glycosyl transferase-like" evidence="1">
    <location>
        <begin position="419"/>
        <end position="541"/>
    </location>
</feature>
<dbReference type="EMBL" id="AUZM01000012">
    <property type="protein sequence ID" value="ERT08286.1"/>
    <property type="molecule type" value="Genomic_DNA"/>
</dbReference>
<dbReference type="SUPFAM" id="SSF53756">
    <property type="entry name" value="UDP-Glycosyltransferase/glycogen phosphorylase"/>
    <property type="match status" value="1"/>
</dbReference>
<evidence type="ECO:0000313" key="2">
    <source>
        <dbReference type="EMBL" id="ERT08286.1"/>
    </source>
</evidence>
<dbReference type="InterPro" id="IPR029063">
    <property type="entry name" value="SAM-dependent_MTases_sf"/>
</dbReference>
<dbReference type="AlphaFoldDB" id="U7QPF7"/>
<comment type="caution">
    <text evidence="2">The sequence shown here is derived from an EMBL/GenBank/DDBJ whole genome shotgun (WGS) entry which is preliminary data.</text>
</comment>
<protein>
    <submittedName>
        <fullName evidence="2">Glycosyl transferases group 1 family protein</fullName>
    </submittedName>
</protein>
<keyword evidence="3" id="KW-1185">Reference proteome</keyword>
<dbReference type="Gene3D" id="3.40.50.150">
    <property type="entry name" value="Vaccinia Virus protein VP39"/>
    <property type="match status" value="1"/>
</dbReference>
<reference evidence="2 3" key="1">
    <citation type="journal article" date="2013" name="Front. Microbiol.">
        <title>Comparative genomic analyses of the cyanobacterium, Lyngbya aestuarii BL J, a powerful hydrogen producer.</title>
        <authorList>
            <person name="Kothari A."/>
            <person name="Vaughn M."/>
            <person name="Garcia-Pichel F."/>
        </authorList>
    </citation>
    <scope>NUCLEOTIDE SEQUENCE [LARGE SCALE GENOMIC DNA]</scope>
    <source>
        <strain evidence="2 3">BL J</strain>
    </source>
</reference>